<evidence type="ECO:0000256" key="1">
    <source>
        <dbReference type="ARBA" id="ARBA00004141"/>
    </source>
</evidence>
<protein>
    <submittedName>
        <fullName evidence="7">4-hydroxybenzoate transporter</fullName>
    </submittedName>
</protein>
<evidence type="ECO:0000313" key="8">
    <source>
        <dbReference type="Proteomes" id="UP000192721"/>
    </source>
</evidence>
<dbReference type="AlphaFoldDB" id="A0A1W0CYI6"/>
<feature type="transmembrane region" description="Helical" evidence="5">
    <location>
        <begin position="347"/>
        <end position="369"/>
    </location>
</feature>
<dbReference type="Pfam" id="PF07690">
    <property type="entry name" value="MFS_1"/>
    <property type="match status" value="1"/>
</dbReference>
<dbReference type="PANTHER" id="PTHR23508:SF10">
    <property type="entry name" value="CARBOXYLIC ACID TRANSPORTER PROTEIN HOMOLOG"/>
    <property type="match status" value="1"/>
</dbReference>
<feature type="transmembrane region" description="Helical" evidence="5">
    <location>
        <begin position="411"/>
        <end position="429"/>
    </location>
</feature>
<feature type="transmembrane region" description="Helical" evidence="5">
    <location>
        <begin position="149"/>
        <end position="171"/>
    </location>
</feature>
<comment type="subcellular location">
    <subcellularLocation>
        <location evidence="1">Membrane</location>
        <topology evidence="1">Multi-pass membrane protein</topology>
    </subcellularLocation>
</comment>
<evidence type="ECO:0000313" key="7">
    <source>
        <dbReference type="EMBL" id="OQS39849.1"/>
    </source>
</evidence>
<organism evidence="7 8">
    <name type="scientific">Chromobacterium haemolyticum</name>
    <dbReference type="NCBI Taxonomy" id="394935"/>
    <lineage>
        <taxon>Bacteria</taxon>
        <taxon>Pseudomonadati</taxon>
        <taxon>Pseudomonadota</taxon>
        <taxon>Betaproteobacteria</taxon>
        <taxon>Neisseriales</taxon>
        <taxon>Chromobacteriaceae</taxon>
        <taxon>Chromobacterium</taxon>
    </lineage>
</organism>
<evidence type="ECO:0000259" key="6">
    <source>
        <dbReference type="PROSITE" id="PS50850"/>
    </source>
</evidence>
<dbReference type="Gene3D" id="1.20.1250.20">
    <property type="entry name" value="MFS general substrate transporter like domains"/>
    <property type="match status" value="1"/>
</dbReference>
<accession>A0A1W0CYI6</accession>
<feature type="transmembrane region" description="Helical" evidence="5">
    <location>
        <begin position="322"/>
        <end position="341"/>
    </location>
</feature>
<feature type="transmembrane region" description="Helical" evidence="5">
    <location>
        <begin position="25"/>
        <end position="48"/>
    </location>
</feature>
<dbReference type="SUPFAM" id="SSF103473">
    <property type="entry name" value="MFS general substrate transporter"/>
    <property type="match status" value="1"/>
</dbReference>
<keyword evidence="2 5" id="KW-0812">Transmembrane</keyword>
<dbReference type="InterPro" id="IPR011701">
    <property type="entry name" value="MFS"/>
</dbReference>
<comment type="caution">
    <text evidence="7">The sequence shown here is derived from an EMBL/GenBank/DDBJ whole genome shotgun (WGS) entry which is preliminary data.</text>
</comment>
<proteinExistence type="predicted"/>
<dbReference type="InterPro" id="IPR005829">
    <property type="entry name" value="Sugar_transporter_CS"/>
</dbReference>
<dbReference type="GO" id="GO:0005886">
    <property type="term" value="C:plasma membrane"/>
    <property type="evidence" value="ECO:0007669"/>
    <property type="project" value="TreeGrafter"/>
</dbReference>
<evidence type="ECO:0000256" key="2">
    <source>
        <dbReference type="ARBA" id="ARBA00022692"/>
    </source>
</evidence>
<feature type="transmembrane region" description="Helical" evidence="5">
    <location>
        <begin position="294"/>
        <end position="315"/>
    </location>
</feature>
<name>A0A1W0CYI6_9NEIS</name>
<dbReference type="InterPro" id="IPR036259">
    <property type="entry name" value="MFS_trans_sf"/>
</dbReference>
<sequence>MAQASSLEIDTWLDQRPLGGFQRRLLLLCGLLMILDGFDVQAMAYVAPALLADWGLAKPSLGPVFSAGLLGLLLGALLFSPLADRFGRRALLLLCTWWFGLGMLATAFAATLEHLLWLRFLTGLGLGGIMPNAMALAGEYSPLRRRVSMMMLISCGFTVGALLGGLLAAWLVPAHGWRAVFAVGGAAPLLLALWMWRQLPESLQFLLSRQRREQALFWLRRLDPAMSGTTASCLTLREPVAAASLPHLFRAGRARLTLTLWTLSFLNLLLLYFLSNWMPALARDAGLDTQSAILAGAALQLGGVAGTLLLGIWIDRLGFLRVMLPSFALAAAAVAMLGQLGAQQAGLFGLLFAAGFCVVGGQPAINALAANAYPTSLRATGVGWSLGVGRVGSVLGPWLGGELLRQDWSLASLFMLAATPALLAAWLVWMCPQAERPVVG</sequence>
<dbReference type="PROSITE" id="PS00217">
    <property type="entry name" value="SUGAR_TRANSPORT_2"/>
    <property type="match status" value="1"/>
</dbReference>
<keyword evidence="4 5" id="KW-0472">Membrane</keyword>
<feature type="domain" description="Major facilitator superfamily (MFS) profile" evidence="6">
    <location>
        <begin position="25"/>
        <end position="436"/>
    </location>
</feature>
<gene>
    <name evidence="7" type="ORF">B0T45_11095</name>
</gene>
<dbReference type="PROSITE" id="PS50850">
    <property type="entry name" value="MFS"/>
    <property type="match status" value="1"/>
</dbReference>
<dbReference type="GO" id="GO:0046943">
    <property type="term" value="F:carboxylic acid transmembrane transporter activity"/>
    <property type="evidence" value="ECO:0007669"/>
    <property type="project" value="TreeGrafter"/>
</dbReference>
<dbReference type="Proteomes" id="UP000192721">
    <property type="component" value="Unassembled WGS sequence"/>
</dbReference>
<evidence type="ECO:0000256" key="4">
    <source>
        <dbReference type="ARBA" id="ARBA00023136"/>
    </source>
</evidence>
<evidence type="ECO:0000256" key="5">
    <source>
        <dbReference type="SAM" id="Phobius"/>
    </source>
</evidence>
<dbReference type="PANTHER" id="PTHR23508">
    <property type="entry name" value="CARBOXYLIC ACID TRANSPORTER PROTEIN HOMOLOG"/>
    <property type="match status" value="1"/>
</dbReference>
<feature type="transmembrane region" description="Helical" evidence="5">
    <location>
        <begin position="177"/>
        <end position="196"/>
    </location>
</feature>
<dbReference type="RefSeq" id="WP_081555517.1">
    <property type="nucleotide sequence ID" value="NZ_MUKV01000012.1"/>
</dbReference>
<feature type="transmembrane region" description="Helical" evidence="5">
    <location>
        <begin position="116"/>
        <end position="137"/>
    </location>
</feature>
<dbReference type="InterPro" id="IPR020846">
    <property type="entry name" value="MFS_dom"/>
</dbReference>
<feature type="transmembrane region" description="Helical" evidence="5">
    <location>
        <begin position="91"/>
        <end position="110"/>
    </location>
</feature>
<reference evidence="7 8" key="1">
    <citation type="submission" date="2017-02" db="EMBL/GenBank/DDBJ databases">
        <title>Chromobacterium haemolyticum H5244.</title>
        <authorList>
            <person name="Gulvik C.A."/>
        </authorList>
    </citation>
    <scope>NUCLEOTIDE SEQUENCE [LARGE SCALE GENOMIC DNA]</scope>
    <source>
        <strain evidence="7 8">H5244</strain>
    </source>
</reference>
<dbReference type="EMBL" id="MUKV01000012">
    <property type="protein sequence ID" value="OQS39849.1"/>
    <property type="molecule type" value="Genomic_DNA"/>
</dbReference>
<feature type="transmembrane region" description="Helical" evidence="5">
    <location>
        <begin position="256"/>
        <end position="274"/>
    </location>
</feature>
<evidence type="ECO:0000256" key="3">
    <source>
        <dbReference type="ARBA" id="ARBA00022989"/>
    </source>
</evidence>
<feature type="transmembrane region" description="Helical" evidence="5">
    <location>
        <begin position="60"/>
        <end position="79"/>
    </location>
</feature>
<keyword evidence="3 5" id="KW-1133">Transmembrane helix</keyword>